<gene>
    <name evidence="2" type="ORF">XH86_05415</name>
</gene>
<evidence type="ECO:0000313" key="2">
    <source>
        <dbReference type="EMBL" id="QOZ58244.1"/>
    </source>
</evidence>
<dbReference type="EMBL" id="CP030057">
    <property type="protein sequence ID" value="QOZ58244.1"/>
    <property type="molecule type" value="Genomic_DNA"/>
</dbReference>
<name>A0ABX6UBK5_9BRAD</name>
<feature type="region of interest" description="Disordered" evidence="1">
    <location>
        <begin position="1"/>
        <end position="29"/>
    </location>
</feature>
<keyword evidence="3" id="KW-1185">Reference proteome</keyword>
<reference evidence="2 3" key="1">
    <citation type="submission" date="2018-06" db="EMBL/GenBank/DDBJ databases">
        <title>Comparative genomics of rhizobia nodulating Arachis hypogaea in China.</title>
        <authorList>
            <person name="Li Y."/>
        </authorList>
    </citation>
    <scope>NUCLEOTIDE SEQUENCE [LARGE SCALE GENOMIC DNA]</scope>
    <source>
        <strain evidence="2 3">CCBAU 51658</strain>
    </source>
</reference>
<accession>A0ABX6UBK5</accession>
<feature type="compositionally biased region" description="Basic and acidic residues" evidence="1">
    <location>
        <begin position="14"/>
        <end position="23"/>
    </location>
</feature>
<protein>
    <submittedName>
        <fullName evidence="2">Uncharacterized protein</fullName>
    </submittedName>
</protein>
<evidence type="ECO:0000313" key="3">
    <source>
        <dbReference type="Proteomes" id="UP000593880"/>
    </source>
</evidence>
<dbReference type="Proteomes" id="UP000593880">
    <property type="component" value="Chromosome"/>
</dbReference>
<evidence type="ECO:0000256" key="1">
    <source>
        <dbReference type="SAM" id="MobiDB-lite"/>
    </source>
</evidence>
<proteinExistence type="predicted"/>
<organism evidence="2 3">
    <name type="scientific">Bradyrhizobium guangdongense</name>
    <dbReference type="NCBI Taxonomy" id="1325090"/>
    <lineage>
        <taxon>Bacteria</taxon>
        <taxon>Pseudomonadati</taxon>
        <taxon>Pseudomonadota</taxon>
        <taxon>Alphaproteobacteria</taxon>
        <taxon>Hyphomicrobiales</taxon>
        <taxon>Nitrobacteraceae</taxon>
        <taxon>Bradyrhizobium</taxon>
    </lineage>
</organism>
<sequence length="260" mass="28366">MGAVESLLPSPVQRRRDHDHQGQDQRAAQISIPSGLIMRVDLLLGDTDGKNQREERGSAHGDQSVATVRAPFAPVLSTAVRQPALDVPGSYLPDESVLIHAARGKHHVVRVAENESASGTELRGLVEIADHVDADRADDHAQGSLLLIEQLARELDRPLVRRPAEDRPGDIEPVVGLPERVDEVLAIAEIERRTGIARGGGEHVTVEADQRELNDIAARKMRPVAPGLQIKAGRILGVKRLHDRQRLIDPLEDPLGILLE</sequence>